<feature type="compositionally biased region" description="Polar residues" evidence="1">
    <location>
        <begin position="133"/>
        <end position="150"/>
    </location>
</feature>
<dbReference type="Proteomes" id="UP001280121">
    <property type="component" value="Unassembled WGS sequence"/>
</dbReference>
<accession>A0AAE0CGV2</accession>
<dbReference type="AlphaFoldDB" id="A0AAE0CGV2"/>
<proteinExistence type="predicted"/>
<feature type="region of interest" description="Disordered" evidence="1">
    <location>
        <begin position="133"/>
        <end position="157"/>
    </location>
</feature>
<protein>
    <submittedName>
        <fullName evidence="2">Uncharacterized protein</fullName>
    </submittedName>
</protein>
<dbReference type="InterPro" id="IPR012866">
    <property type="entry name" value="DUF1644"/>
</dbReference>
<feature type="region of interest" description="Disordered" evidence="1">
    <location>
        <begin position="354"/>
        <end position="402"/>
    </location>
</feature>
<evidence type="ECO:0000313" key="2">
    <source>
        <dbReference type="EMBL" id="KAK2651520.1"/>
    </source>
</evidence>
<dbReference type="Pfam" id="PF07800">
    <property type="entry name" value="DUF1644"/>
    <property type="match status" value="1"/>
</dbReference>
<comment type="caution">
    <text evidence="2">The sequence shown here is derived from an EMBL/GenBank/DDBJ whole genome shotgun (WGS) entry which is preliminary data.</text>
</comment>
<dbReference type="PANTHER" id="PTHR31197">
    <property type="entry name" value="OS01G0612600 PROTEIN"/>
    <property type="match status" value="1"/>
</dbReference>
<name>A0AAE0CGV2_9ROSI</name>
<evidence type="ECO:0000313" key="3">
    <source>
        <dbReference type="Proteomes" id="UP001280121"/>
    </source>
</evidence>
<dbReference type="PANTHER" id="PTHR31197:SF40">
    <property type="entry name" value="ZINC FINGER, RING_FYVE_PHD-TYPE"/>
    <property type="match status" value="1"/>
</dbReference>
<feature type="compositionally biased region" description="Polar residues" evidence="1">
    <location>
        <begin position="370"/>
        <end position="383"/>
    </location>
</feature>
<organism evidence="2 3">
    <name type="scientific">Dipteronia dyeriana</name>
    <dbReference type="NCBI Taxonomy" id="168575"/>
    <lineage>
        <taxon>Eukaryota</taxon>
        <taxon>Viridiplantae</taxon>
        <taxon>Streptophyta</taxon>
        <taxon>Embryophyta</taxon>
        <taxon>Tracheophyta</taxon>
        <taxon>Spermatophyta</taxon>
        <taxon>Magnoliopsida</taxon>
        <taxon>eudicotyledons</taxon>
        <taxon>Gunneridae</taxon>
        <taxon>Pentapetalae</taxon>
        <taxon>rosids</taxon>
        <taxon>malvids</taxon>
        <taxon>Sapindales</taxon>
        <taxon>Sapindaceae</taxon>
        <taxon>Hippocastanoideae</taxon>
        <taxon>Acereae</taxon>
        <taxon>Dipteronia</taxon>
    </lineage>
</organism>
<dbReference type="EMBL" id="JANJYI010000004">
    <property type="protein sequence ID" value="KAK2651520.1"/>
    <property type="molecule type" value="Genomic_DNA"/>
</dbReference>
<keyword evidence="3" id="KW-1185">Reference proteome</keyword>
<sequence>MILYYCLQGTGSGKYCYEVLRKVNLVFCGDIITSKMPKDRRVQSLSFDRSRASPYPCCSSSRDAKQYKNGLLSGSLEDTKEWEEARCPICLEHPHNAVLMQCSSSEKGCRPYMCDTSYRHSNCLDQFKTLESTPSNETVQENPPTGLNPSKTKEEASLPRQSKHCMRLLPPNLRCPLCRGEIYGCIVVENARRFMNSKVRSCSCENCDFSGTYPELRKHARSDHPSIRPSEVDPAREENWEFFERIRGFRDFLSFMRPNNNSLDDPSNICIILLGTYLIHEVEEYLYRNLHTEQLNSNLRSLRFRHNMYINHNPRHRWSRDRQSLTYGGRYNMDTNLDPTHDPRWNYHLQEESANHGRYNVETNRDPRSNDSLPTQRTNNSQGLLWRGRQMRQMRSFDNHQR</sequence>
<reference evidence="2" key="1">
    <citation type="journal article" date="2023" name="Plant J.">
        <title>Genome sequences and population genomics provide insights into the demographic history, inbreeding, and mutation load of two 'living fossil' tree species of Dipteronia.</title>
        <authorList>
            <person name="Feng Y."/>
            <person name="Comes H.P."/>
            <person name="Chen J."/>
            <person name="Zhu S."/>
            <person name="Lu R."/>
            <person name="Zhang X."/>
            <person name="Li P."/>
            <person name="Qiu J."/>
            <person name="Olsen K.M."/>
            <person name="Qiu Y."/>
        </authorList>
    </citation>
    <scope>NUCLEOTIDE SEQUENCE</scope>
    <source>
        <strain evidence="2">KIB01</strain>
    </source>
</reference>
<evidence type="ECO:0000256" key="1">
    <source>
        <dbReference type="SAM" id="MobiDB-lite"/>
    </source>
</evidence>
<gene>
    <name evidence="2" type="ORF">Ddye_011376</name>
</gene>